<dbReference type="InterPro" id="IPR052986">
    <property type="entry name" value="VLIG_GTPase"/>
</dbReference>
<evidence type="ECO:0000313" key="3">
    <source>
        <dbReference type="EMBL" id="PIK35649.1"/>
    </source>
</evidence>
<protein>
    <recommendedName>
        <fullName evidence="2">Up-regulator of cell proliferation-like domain-containing protein</fullName>
    </recommendedName>
</protein>
<feature type="compositionally biased region" description="Acidic residues" evidence="1">
    <location>
        <begin position="101"/>
        <end position="114"/>
    </location>
</feature>
<dbReference type="AlphaFoldDB" id="A0A2G8JIV6"/>
<evidence type="ECO:0000259" key="2">
    <source>
        <dbReference type="Pfam" id="PF25496"/>
    </source>
</evidence>
<dbReference type="InterPro" id="IPR057365">
    <property type="entry name" value="URGCP"/>
</dbReference>
<dbReference type="EMBL" id="MRZV01001849">
    <property type="protein sequence ID" value="PIK35649.1"/>
    <property type="molecule type" value="Genomic_DNA"/>
</dbReference>
<reference evidence="3 4" key="1">
    <citation type="journal article" date="2017" name="PLoS Biol.">
        <title>The sea cucumber genome provides insights into morphological evolution and visceral regeneration.</title>
        <authorList>
            <person name="Zhang X."/>
            <person name="Sun L."/>
            <person name="Yuan J."/>
            <person name="Sun Y."/>
            <person name="Gao Y."/>
            <person name="Zhang L."/>
            <person name="Li S."/>
            <person name="Dai H."/>
            <person name="Hamel J.F."/>
            <person name="Liu C."/>
            <person name="Yu Y."/>
            <person name="Liu S."/>
            <person name="Lin W."/>
            <person name="Guo K."/>
            <person name="Jin S."/>
            <person name="Xu P."/>
            <person name="Storey K.B."/>
            <person name="Huan P."/>
            <person name="Zhang T."/>
            <person name="Zhou Y."/>
            <person name="Zhang J."/>
            <person name="Lin C."/>
            <person name="Li X."/>
            <person name="Xing L."/>
            <person name="Huo D."/>
            <person name="Sun M."/>
            <person name="Wang L."/>
            <person name="Mercier A."/>
            <person name="Li F."/>
            <person name="Yang H."/>
            <person name="Xiang J."/>
        </authorList>
    </citation>
    <scope>NUCLEOTIDE SEQUENCE [LARGE SCALE GENOMIC DNA]</scope>
    <source>
        <strain evidence="3">Shaxun</strain>
        <tissue evidence="3">Muscle</tissue>
    </source>
</reference>
<dbReference type="PANTHER" id="PTHR14819">
    <property type="entry name" value="GTP-BINDING"/>
    <property type="match status" value="1"/>
</dbReference>
<sequence>MASAEASNGDFGEFKTSLDGHLTTDHCSRLCVLLNVLPAQREDILSRKSPGLELLNFLTQKKTINEHDVTKLETSLRKLDLIRAADIVAAYQNSVDGGEIFPEDNETDEEDDDKDANRDDAHGPALSFTAFLLELGLKDKFPGRLSLEKLCHVKNPHMMKGNASVAELFWGKIGALDYRARSREFLKTCMLESKHELSVRDFVFAFLHCSDTFLRQDVLEKMSACQLAVPIILHGVKSVNSTFLKWSLRRIVKEWKRINFTAVEHHIVTVPIFSVSFLRIGSIKNFSKSTILNYLLGPLQGHHKFSYFVSKEEDSVRPKFSEGCVEGVWYLPTNSNGSEKLKWIIAIFNLRGDATAFPASTKFMCKASNHIAFIAKRNQDRLKSASTTIRSYTKIHKFIVIDDERQSAPKTPQKWVENCLYVRFLKIENLCEEICCTITKYRKKCPDTDLRSLESLGEYCEGIDLEDDDESFRKARSSLKKLLDLGNIADLAKYKETTFPLQSVWRDWVIIEKQPIKPSSESEKSVDLLLEEIKSKKVDKRKKQLECGLSKPMEHFRKELNETGNDVERFGYFVSYLQEELRRMEDENVRENLDNIVKLERSIEELDVCIKDKINAVDEDSEQSERDHEESDLRQRRQRFEKLRLKEAERSEKTWWSISFVN</sequence>
<keyword evidence="4" id="KW-1185">Reference proteome</keyword>
<organism evidence="3 4">
    <name type="scientific">Stichopus japonicus</name>
    <name type="common">Sea cucumber</name>
    <dbReference type="NCBI Taxonomy" id="307972"/>
    <lineage>
        <taxon>Eukaryota</taxon>
        <taxon>Metazoa</taxon>
        <taxon>Echinodermata</taxon>
        <taxon>Eleutherozoa</taxon>
        <taxon>Echinozoa</taxon>
        <taxon>Holothuroidea</taxon>
        <taxon>Aspidochirotacea</taxon>
        <taxon>Aspidochirotida</taxon>
        <taxon>Stichopodidae</taxon>
        <taxon>Apostichopus</taxon>
    </lineage>
</organism>
<dbReference type="PANTHER" id="PTHR14819:SF25">
    <property type="entry name" value="CHROMOSOME UNDETERMINED SCAFFOLD_52, WHOLE GENOME SHOTGUN SEQUENCE"/>
    <property type="match status" value="1"/>
</dbReference>
<dbReference type="OrthoDB" id="1597724at2759"/>
<name>A0A2G8JIV6_STIJA</name>
<evidence type="ECO:0000256" key="1">
    <source>
        <dbReference type="SAM" id="MobiDB-lite"/>
    </source>
</evidence>
<accession>A0A2G8JIV6</accession>
<comment type="caution">
    <text evidence="3">The sequence shown here is derived from an EMBL/GenBank/DDBJ whole genome shotgun (WGS) entry which is preliminary data.</text>
</comment>
<dbReference type="Pfam" id="PF25496">
    <property type="entry name" value="URGCP"/>
    <property type="match status" value="1"/>
</dbReference>
<dbReference type="STRING" id="307972.A0A2G8JIV6"/>
<evidence type="ECO:0000313" key="4">
    <source>
        <dbReference type="Proteomes" id="UP000230750"/>
    </source>
</evidence>
<feature type="region of interest" description="Disordered" evidence="1">
    <location>
        <begin position="97"/>
        <end position="121"/>
    </location>
</feature>
<dbReference type="Proteomes" id="UP000230750">
    <property type="component" value="Unassembled WGS sequence"/>
</dbReference>
<gene>
    <name evidence="3" type="ORF">BSL78_27526</name>
</gene>
<feature type="domain" description="Up-regulator of cell proliferation-like" evidence="2">
    <location>
        <begin position="199"/>
        <end position="482"/>
    </location>
</feature>
<proteinExistence type="predicted"/>